<evidence type="ECO:0000256" key="1">
    <source>
        <dbReference type="SAM" id="Phobius"/>
    </source>
</evidence>
<dbReference type="EMBL" id="QMQV01000013">
    <property type="protein sequence ID" value="RLE50113.1"/>
    <property type="molecule type" value="Genomic_DNA"/>
</dbReference>
<comment type="caution">
    <text evidence="2">The sequence shown here is derived from an EMBL/GenBank/DDBJ whole genome shotgun (WGS) entry which is preliminary data.</text>
</comment>
<dbReference type="GO" id="GO:0005886">
    <property type="term" value="C:plasma membrane"/>
    <property type="evidence" value="ECO:0007669"/>
    <property type="project" value="UniProtKB-SubCell"/>
</dbReference>
<accession>A0A497ERY2</accession>
<feature type="transmembrane region" description="Helical" evidence="1">
    <location>
        <begin position="74"/>
        <end position="93"/>
    </location>
</feature>
<feature type="transmembrane region" description="Helical" evidence="1">
    <location>
        <begin position="134"/>
        <end position="156"/>
    </location>
</feature>
<proteinExistence type="predicted"/>
<keyword evidence="1" id="KW-1133">Transmembrane helix</keyword>
<dbReference type="Proteomes" id="UP000278475">
    <property type="component" value="Unassembled WGS sequence"/>
</dbReference>
<evidence type="ECO:0000313" key="3">
    <source>
        <dbReference type="Proteomes" id="UP000278475"/>
    </source>
</evidence>
<protein>
    <submittedName>
        <fullName evidence="2">Uncharacterized protein</fullName>
    </submittedName>
</protein>
<sequence>MSKKPEERMVRAITGLQAFVHNHILHLALIGGFVYLPLLNKDWFGWITWFLGTLAGVFAPGASVMTVGFQVARIIHRICGFGIIILAAVYAIWQVKDIKKWKIIRKGGTIEGLIKYYLAGEHADFDKYNPGQVLFFWVFIVPVVVVASITGLILVFKGAFDAYTVSLALFLHDCAFFWGLIGGIFHVVAGVILPQNRPVVDAMFRTGMLPLSFIKEHHSLWYEELKKELGLEE</sequence>
<dbReference type="InterPro" id="IPR016174">
    <property type="entry name" value="Di-haem_cyt_TM"/>
</dbReference>
<dbReference type="Gene3D" id="1.20.950.20">
    <property type="entry name" value="Transmembrane di-heme cytochromes, Chain C"/>
    <property type="match status" value="1"/>
</dbReference>
<dbReference type="GO" id="GO:0009055">
    <property type="term" value="F:electron transfer activity"/>
    <property type="evidence" value="ECO:0007669"/>
    <property type="project" value="InterPro"/>
</dbReference>
<keyword evidence="1" id="KW-0812">Transmembrane</keyword>
<feature type="transmembrane region" description="Helical" evidence="1">
    <location>
        <begin position="43"/>
        <end position="62"/>
    </location>
</feature>
<evidence type="ECO:0000313" key="2">
    <source>
        <dbReference type="EMBL" id="RLE50113.1"/>
    </source>
</evidence>
<organism evidence="2 3">
    <name type="scientific">Thermoproteota archaeon</name>
    <dbReference type="NCBI Taxonomy" id="2056631"/>
    <lineage>
        <taxon>Archaea</taxon>
        <taxon>Thermoproteota</taxon>
    </lineage>
</organism>
<name>A0A497ERY2_9CREN</name>
<feature type="transmembrane region" description="Helical" evidence="1">
    <location>
        <begin position="168"/>
        <end position="193"/>
    </location>
</feature>
<dbReference type="SUPFAM" id="SSF81342">
    <property type="entry name" value="Transmembrane di-heme cytochromes"/>
    <property type="match status" value="1"/>
</dbReference>
<feature type="transmembrane region" description="Helical" evidence="1">
    <location>
        <begin position="12"/>
        <end position="37"/>
    </location>
</feature>
<gene>
    <name evidence="2" type="ORF">DRJ31_02605</name>
</gene>
<dbReference type="GO" id="GO:0022904">
    <property type="term" value="P:respiratory electron transport chain"/>
    <property type="evidence" value="ECO:0007669"/>
    <property type="project" value="InterPro"/>
</dbReference>
<reference evidence="2 3" key="1">
    <citation type="submission" date="2018-06" db="EMBL/GenBank/DDBJ databases">
        <title>Extensive metabolic versatility and redundancy in microbially diverse, dynamic hydrothermal sediments.</title>
        <authorList>
            <person name="Dombrowski N."/>
            <person name="Teske A."/>
            <person name="Baker B.J."/>
        </authorList>
    </citation>
    <scope>NUCLEOTIDE SEQUENCE [LARGE SCALE GENOMIC DNA]</scope>
    <source>
        <strain evidence="2">B66_G16</strain>
    </source>
</reference>
<keyword evidence="1" id="KW-0472">Membrane</keyword>
<dbReference type="AlphaFoldDB" id="A0A497ERY2"/>